<evidence type="ECO:0000313" key="2">
    <source>
        <dbReference type="EMBL" id="GIY75780.1"/>
    </source>
</evidence>
<accession>A0AAV4W2V1</accession>
<feature type="region of interest" description="Disordered" evidence="1">
    <location>
        <begin position="26"/>
        <end position="60"/>
    </location>
</feature>
<dbReference type="EMBL" id="BPLR01015387">
    <property type="protein sequence ID" value="GIY75780.1"/>
    <property type="molecule type" value="Genomic_DNA"/>
</dbReference>
<evidence type="ECO:0000313" key="3">
    <source>
        <dbReference type="Proteomes" id="UP001054945"/>
    </source>
</evidence>
<dbReference type="AlphaFoldDB" id="A0AAV4W2V1"/>
<proteinExistence type="predicted"/>
<evidence type="ECO:0000256" key="1">
    <source>
        <dbReference type="SAM" id="MobiDB-lite"/>
    </source>
</evidence>
<sequence>MGLEIGLNSITSRNFYKNVTRRMYGTNREDSKPDIAYNVLNSNAKRSNDEDDSECEEKSATSADALRAVHHLRNVFTNSEREDVYLKTV</sequence>
<reference evidence="2 3" key="1">
    <citation type="submission" date="2021-06" db="EMBL/GenBank/DDBJ databases">
        <title>Caerostris extrusa draft genome.</title>
        <authorList>
            <person name="Kono N."/>
            <person name="Arakawa K."/>
        </authorList>
    </citation>
    <scope>NUCLEOTIDE SEQUENCE [LARGE SCALE GENOMIC DNA]</scope>
</reference>
<dbReference type="Proteomes" id="UP001054945">
    <property type="component" value="Unassembled WGS sequence"/>
</dbReference>
<comment type="caution">
    <text evidence="2">The sequence shown here is derived from an EMBL/GenBank/DDBJ whole genome shotgun (WGS) entry which is preliminary data.</text>
</comment>
<name>A0AAV4W2V1_CAEEX</name>
<organism evidence="2 3">
    <name type="scientific">Caerostris extrusa</name>
    <name type="common">Bark spider</name>
    <name type="synonym">Caerostris bankana</name>
    <dbReference type="NCBI Taxonomy" id="172846"/>
    <lineage>
        <taxon>Eukaryota</taxon>
        <taxon>Metazoa</taxon>
        <taxon>Ecdysozoa</taxon>
        <taxon>Arthropoda</taxon>
        <taxon>Chelicerata</taxon>
        <taxon>Arachnida</taxon>
        <taxon>Araneae</taxon>
        <taxon>Araneomorphae</taxon>
        <taxon>Entelegynae</taxon>
        <taxon>Araneoidea</taxon>
        <taxon>Araneidae</taxon>
        <taxon>Caerostris</taxon>
    </lineage>
</organism>
<protein>
    <submittedName>
        <fullName evidence="2">Uncharacterized protein</fullName>
    </submittedName>
</protein>
<gene>
    <name evidence="2" type="ORF">CEXT_391511</name>
</gene>
<keyword evidence="3" id="KW-1185">Reference proteome</keyword>